<evidence type="ECO:0000256" key="13">
    <source>
        <dbReference type="HAMAP-Rule" id="MF_00102"/>
    </source>
</evidence>
<evidence type="ECO:0000313" key="18">
    <source>
        <dbReference type="Proteomes" id="UP000241085"/>
    </source>
</evidence>
<dbReference type="InterPro" id="IPR023940">
    <property type="entry name" value="DHDPR_bac"/>
</dbReference>
<feature type="region of interest" description="Disordered" evidence="14">
    <location>
        <begin position="254"/>
        <end position="277"/>
    </location>
</feature>
<evidence type="ECO:0000256" key="8">
    <source>
        <dbReference type="ARBA" id="ARBA00023154"/>
    </source>
</evidence>
<dbReference type="InterPro" id="IPR000846">
    <property type="entry name" value="DapB_N"/>
</dbReference>
<keyword evidence="5 13" id="KW-0220">Diaminopimelate biosynthesis</keyword>
<dbReference type="AlphaFoldDB" id="A0A2T4UXF9"/>
<keyword evidence="8 13" id="KW-0457">Lysine biosynthesis</keyword>
<reference evidence="17 18" key="1">
    <citation type="submission" date="2018-03" db="EMBL/GenBank/DDBJ databases">
        <title>Bacteriophage NCPPB3778 and a type I-E CRISPR drive the evolution of the US Biological Select Agent, Rathayibacter toxicus.</title>
        <authorList>
            <person name="Davis E.W.II."/>
            <person name="Tabima J.F."/>
            <person name="Weisberg A.J."/>
            <person name="Dantas Lopes L."/>
            <person name="Wiseman M.S."/>
            <person name="Wiseman M.S."/>
            <person name="Pupko T."/>
            <person name="Belcher M.S."/>
            <person name="Sechler A.J."/>
            <person name="Tancos M.A."/>
            <person name="Schroeder B.K."/>
            <person name="Murray T.D."/>
            <person name="Luster D.G."/>
            <person name="Schneider W.L."/>
            <person name="Rogers E."/>
            <person name="Andreote F.D."/>
            <person name="Grunwald N.J."/>
            <person name="Putnam M.L."/>
            <person name="Chang J.H."/>
        </authorList>
    </citation>
    <scope>NUCLEOTIDE SEQUENCE [LARGE SCALE GENOMIC DNA]</scope>
    <source>
        <strain evidence="17 18">DSM 15933</strain>
    </source>
</reference>
<comment type="pathway">
    <text evidence="9 13">Amino-acid biosynthesis; L-lysine biosynthesis via DAP pathway; (S)-tetrahydrodipicolinate from L-aspartate: step 4/4.</text>
</comment>
<dbReference type="EC" id="1.17.1.8" evidence="10 13"/>
<feature type="domain" description="Dihydrodipicolinate reductase C-terminal" evidence="16">
    <location>
        <begin position="109"/>
        <end position="240"/>
    </location>
</feature>
<keyword evidence="7 13" id="KW-0520">NAD</keyword>
<comment type="subcellular location">
    <subcellularLocation>
        <location evidence="13">Cytoplasm</location>
    </subcellularLocation>
</comment>
<keyword evidence="4 13" id="KW-0521">NADP</keyword>
<evidence type="ECO:0000256" key="3">
    <source>
        <dbReference type="ARBA" id="ARBA00022605"/>
    </source>
</evidence>
<dbReference type="InterPro" id="IPR022664">
    <property type="entry name" value="DapB_N_CS"/>
</dbReference>
<feature type="active site" description="Proton donor" evidence="13">
    <location>
        <position position="136"/>
    </location>
</feature>
<dbReference type="PROSITE" id="PS01298">
    <property type="entry name" value="DAPB"/>
    <property type="match status" value="1"/>
</dbReference>
<comment type="catalytic activity">
    <reaction evidence="12 13">
        <text>(S)-2,3,4,5-tetrahydrodipicolinate + NAD(+) + H2O = (2S,4S)-4-hydroxy-2,3,4,5-tetrahydrodipicolinate + NADH + H(+)</text>
        <dbReference type="Rhea" id="RHEA:35323"/>
        <dbReference type="ChEBI" id="CHEBI:15377"/>
        <dbReference type="ChEBI" id="CHEBI:15378"/>
        <dbReference type="ChEBI" id="CHEBI:16845"/>
        <dbReference type="ChEBI" id="CHEBI:57540"/>
        <dbReference type="ChEBI" id="CHEBI:57945"/>
        <dbReference type="ChEBI" id="CHEBI:67139"/>
        <dbReference type="EC" id="1.17.1.8"/>
    </reaction>
</comment>
<dbReference type="GO" id="GO:0005829">
    <property type="term" value="C:cytosol"/>
    <property type="evidence" value="ECO:0007669"/>
    <property type="project" value="TreeGrafter"/>
</dbReference>
<dbReference type="PANTHER" id="PTHR20836:SF0">
    <property type="entry name" value="4-HYDROXY-TETRAHYDRODIPICOLINATE REDUCTASE 1, CHLOROPLASTIC-RELATED"/>
    <property type="match status" value="1"/>
</dbReference>
<evidence type="ECO:0000256" key="12">
    <source>
        <dbReference type="ARBA" id="ARBA00049396"/>
    </source>
</evidence>
<dbReference type="InterPro" id="IPR036291">
    <property type="entry name" value="NAD(P)-bd_dom_sf"/>
</dbReference>
<dbReference type="GO" id="GO:0019877">
    <property type="term" value="P:diaminopimelate biosynthetic process"/>
    <property type="evidence" value="ECO:0007669"/>
    <property type="project" value="UniProtKB-UniRule"/>
</dbReference>
<evidence type="ECO:0000256" key="4">
    <source>
        <dbReference type="ARBA" id="ARBA00022857"/>
    </source>
</evidence>
<feature type="active site" description="Proton donor/acceptor" evidence="13">
    <location>
        <position position="132"/>
    </location>
</feature>
<organism evidence="17 18">
    <name type="scientific">Rathayibacter caricis DSM 15933</name>
    <dbReference type="NCBI Taxonomy" id="1328867"/>
    <lineage>
        <taxon>Bacteria</taxon>
        <taxon>Bacillati</taxon>
        <taxon>Actinomycetota</taxon>
        <taxon>Actinomycetes</taxon>
        <taxon>Micrococcales</taxon>
        <taxon>Microbacteriaceae</taxon>
        <taxon>Rathayibacter</taxon>
    </lineage>
</organism>
<dbReference type="Gene3D" id="3.40.50.720">
    <property type="entry name" value="NAD(P)-binding Rossmann-like Domain"/>
    <property type="match status" value="1"/>
</dbReference>
<dbReference type="RefSeq" id="WP_107575417.1">
    <property type="nucleotide sequence ID" value="NZ_PZPL01000001.1"/>
</dbReference>
<evidence type="ECO:0000256" key="5">
    <source>
        <dbReference type="ARBA" id="ARBA00022915"/>
    </source>
</evidence>
<dbReference type="GO" id="GO:0008839">
    <property type="term" value="F:4-hydroxy-tetrahydrodipicolinate reductase"/>
    <property type="evidence" value="ECO:0007669"/>
    <property type="project" value="UniProtKB-UniRule"/>
</dbReference>
<name>A0A2T4UXF9_9MICO</name>
<feature type="binding site" evidence="13">
    <location>
        <begin position="142"/>
        <end position="143"/>
    </location>
    <ligand>
        <name>(S)-2,3,4,5-tetrahydrodipicolinate</name>
        <dbReference type="ChEBI" id="CHEBI:16845"/>
    </ligand>
</feature>
<keyword evidence="6 13" id="KW-0560">Oxidoreductase</keyword>
<dbReference type="GO" id="GO:0050661">
    <property type="term" value="F:NADP binding"/>
    <property type="evidence" value="ECO:0007669"/>
    <property type="project" value="UniProtKB-UniRule"/>
</dbReference>
<dbReference type="Proteomes" id="UP000241085">
    <property type="component" value="Unassembled WGS sequence"/>
</dbReference>
<gene>
    <name evidence="13" type="primary">dapB</name>
    <name evidence="17" type="ORF">C1I63_16115</name>
</gene>
<keyword evidence="2 13" id="KW-0963">Cytoplasm</keyword>
<comment type="similarity">
    <text evidence="1 13">Belongs to the DapB family.</text>
</comment>
<evidence type="ECO:0000259" key="15">
    <source>
        <dbReference type="Pfam" id="PF01113"/>
    </source>
</evidence>
<keyword evidence="3 13" id="KW-0028">Amino-acid biosynthesis</keyword>
<comment type="catalytic activity">
    <reaction evidence="11 13">
        <text>(S)-2,3,4,5-tetrahydrodipicolinate + NADP(+) + H2O = (2S,4S)-4-hydroxy-2,3,4,5-tetrahydrodipicolinate + NADPH + H(+)</text>
        <dbReference type="Rhea" id="RHEA:35331"/>
        <dbReference type="ChEBI" id="CHEBI:15377"/>
        <dbReference type="ChEBI" id="CHEBI:15378"/>
        <dbReference type="ChEBI" id="CHEBI:16845"/>
        <dbReference type="ChEBI" id="CHEBI:57783"/>
        <dbReference type="ChEBI" id="CHEBI:58349"/>
        <dbReference type="ChEBI" id="CHEBI:67139"/>
        <dbReference type="EC" id="1.17.1.8"/>
    </reaction>
</comment>
<dbReference type="GO" id="GO:0009089">
    <property type="term" value="P:lysine biosynthetic process via diaminopimelate"/>
    <property type="evidence" value="ECO:0007669"/>
    <property type="project" value="UniProtKB-UniRule"/>
</dbReference>
<protein>
    <recommendedName>
        <fullName evidence="10 13">4-hydroxy-tetrahydrodipicolinate reductase</fullName>
        <shortName evidence="13">HTPA reductase</shortName>
        <ecNumber evidence="10 13">1.17.1.8</ecNumber>
    </recommendedName>
</protein>
<evidence type="ECO:0000256" key="11">
    <source>
        <dbReference type="ARBA" id="ARBA00049080"/>
    </source>
</evidence>
<dbReference type="GO" id="GO:0051287">
    <property type="term" value="F:NAD binding"/>
    <property type="evidence" value="ECO:0007669"/>
    <property type="project" value="UniProtKB-UniRule"/>
</dbReference>
<feature type="binding site" evidence="13">
    <location>
        <begin position="9"/>
        <end position="14"/>
    </location>
    <ligand>
        <name>NAD(+)</name>
        <dbReference type="ChEBI" id="CHEBI:57540"/>
    </ligand>
</feature>
<evidence type="ECO:0000256" key="2">
    <source>
        <dbReference type="ARBA" id="ARBA00022490"/>
    </source>
</evidence>
<evidence type="ECO:0000256" key="1">
    <source>
        <dbReference type="ARBA" id="ARBA00006642"/>
    </source>
</evidence>
<dbReference type="FunFam" id="3.30.360.10:FF:000009">
    <property type="entry name" value="4-hydroxy-tetrahydrodipicolinate reductase"/>
    <property type="match status" value="1"/>
</dbReference>
<feature type="domain" description="Dihydrodipicolinate reductase N-terminal" evidence="15">
    <location>
        <begin position="4"/>
        <end position="105"/>
    </location>
</feature>
<keyword evidence="18" id="KW-1185">Reference proteome</keyword>
<dbReference type="GO" id="GO:0016726">
    <property type="term" value="F:oxidoreductase activity, acting on CH or CH2 groups, NAD or NADP as acceptor"/>
    <property type="evidence" value="ECO:0007669"/>
    <property type="project" value="UniProtKB-UniRule"/>
</dbReference>
<dbReference type="Gene3D" id="3.30.360.10">
    <property type="entry name" value="Dihydrodipicolinate Reductase, domain 2"/>
    <property type="match status" value="1"/>
</dbReference>
<comment type="function">
    <text evidence="13">Catalyzes the conversion of 4-hydroxy-tetrahydrodipicolinate (HTPA) to tetrahydrodipicolinate.</text>
</comment>
<dbReference type="PANTHER" id="PTHR20836">
    <property type="entry name" value="DIHYDRODIPICOLINATE REDUCTASE"/>
    <property type="match status" value="1"/>
</dbReference>
<feature type="binding site" evidence="13">
    <location>
        <begin position="75"/>
        <end position="77"/>
    </location>
    <ligand>
        <name>NAD(+)</name>
        <dbReference type="ChEBI" id="CHEBI:57540"/>
    </ligand>
</feature>
<dbReference type="PIRSF" id="PIRSF000161">
    <property type="entry name" value="DHPR"/>
    <property type="match status" value="1"/>
</dbReference>
<evidence type="ECO:0000256" key="10">
    <source>
        <dbReference type="ARBA" id="ARBA00038983"/>
    </source>
</evidence>
<dbReference type="NCBIfam" id="TIGR00036">
    <property type="entry name" value="dapB"/>
    <property type="match status" value="1"/>
</dbReference>
<evidence type="ECO:0000259" key="16">
    <source>
        <dbReference type="Pfam" id="PF05173"/>
    </source>
</evidence>
<sequence length="277" mass="28377">MTTSVAVVGASGRLGSLTCSLIDASDEFELVARLGSRSDPQEMLAADVVVDMTVPAVSQGVVDFAVAHGRKVLVGTSGWTGDRIAALRRTVEAQPDAGVVIVPNFSLGSVLATALATVAARFFDAVEIVETHGARKVDSPSGTAVRTAELILQARAELGPVQAPHTDQRARGQQVASIPVHSLRLPGVEARQEVVFGGTGETVTLRHDTSSPASYEAGILRALHAVRSTTGVVVGLDALLDLRAAFDAAPLAERAPGEPAPVDDAPSGQAAAATSAP</sequence>
<accession>A0A2T4UXF9</accession>
<comment type="subunit">
    <text evidence="13">Homotetramer.</text>
</comment>
<evidence type="ECO:0000256" key="7">
    <source>
        <dbReference type="ARBA" id="ARBA00023027"/>
    </source>
</evidence>
<dbReference type="InterPro" id="IPR022663">
    <property type="entry name" value="DapB_C"/>
</dbReference>
<dbReference type="CDD" id="cd02274">
    <property type="entry name" value="DHDPR_N"/>
    <property type="match status" value="1"/>
</dbReference>
<dbReference type="HAMAP" id="MF_00102">
    <property type="entry name" value="DapB"/>
    <property type="match status" value="1"/>
</dbReference>
<evidence type="ECO:0000313" key="17">
    <source>
        <dbReference type="EMBL" id="PTL74206.1"/>
    </source>
</evidence>
<feature type="binding site" evidence="13">
    <location>
        <begin position="102"/>
        <end position="105"/>
    </location>
    <ligand>
        <name>NAD(+)</name>
        <dbReference type="ChEBI" id="CHEBI:57540"/>
    </ligand>
</feature>
<dbReference type="SUPFAM" id="SSF55347">
    <property type="entry name" value="Glyceraldehyde-3-phosphate dehydrogenase-like, C-terminal domain"/>
    <property type="match status" value="1"/>
</dbReference>
<comment type="caution">
    <text evidence="13">Lacks conserved residue(s) required for the propagation of feature annotation.</text>
</comment>
<feature type="binding site" evidence="13">
    <location>
        <position position="37"/>
    </location>
    <ligand>
        <name>NADP(+)</name>
        <dbReference type="ChEBI" id="CHEBI:58349"/>
    </ligand>
</feature>
<dbReference type="Pfam" id="PF05173">
    <property type="entry name" value="DapB_C"/>
    <property type="match status" value="1"/>
</dbReference>
<evidence type="ECO:0000256" key="14">
    <source>
        <dbReference type="SAM" id="MobiDB-lite"/>
    </source>
</evidence>
<dbReference type="Pfam" id="PF01113">
    <property type="entry name" value="DapB_N"/>
    <property type="match status" value="1"/>
</dbReference>
<feature type="compositionally biased region" description="Low complexity" evidence="14">
    <location>
        <begin position="265"/>
        <end position="277"/>
    </location>
</feature>
<proteinExistence type="inferred from homology"/>
<dbReference type="EMBL" id="PZPL01000001">
    <property type="protein sequence ID" value="PTL74206.1"/>
    <property type="molecule type" value="Genomic_DNA"/>
</dbReference>
<comment type="caution">
    <text evidence="13">Was originally thought to be a dihydrodipicolinate reductase (DHDPR), catalyzing the conversion of dihydrodipicolinate to tetrahydrodipicolinate. However, it was shown in E.coli that the substrate of the enzymatic reaction is not dihydrodipicolinate (DHDP) but in fact (2S,4S)-4-hydroxy-2,3,4,5-tetrahydrodipicolinic acid (HTPA), the product released by the DapA-catalyzed reaction.</text>
</comment>
<evidence type="ECO:0000256" key="9">
    <source>
        <dbReference type="ARBA" id="ARBA00037922"/>
    </source>
</evidence>
<evidence type="ECO:0000256" key="6">
    <source>
        <dbReference type="ARBA" id="ARBA00023002"/>
    </source>
</evidence>
<dbReference type="SUPFAM" id="SSF51735">
    <property type="entry name" value="NAD(P)-binding Rossmann-fold domains"/>
    <property type="match status" value="1"/>
</dbReference>
<comment type="caution">
    <text evidence="17">The sequence shown here is derived from an EMBL/GenBank/DDBJ whole genome shotgun (WGS) entry which is preliminary data.</text>
</comment>
<dbReference type="UniPathway" id="UPA00034">
    <property type="reaction ID" value="UER00018"/>
</dbReference>